<dbReference type="RefSeq" id="WP_093286360.1">
    <property type="nucleotide sequence ID" value="NZ_FOFS01000009.1"/>
</dbReference>
<evidence type="ECO:0000256" key="2">
    <source>
        <dbReference type="ARBA" id="ARBA00010637"/>
    </source>
</evidence>
<evidence type="ECO:0000256" key="11">
    <source>
        <dbReference type="SAM" id="Phobius"/>
    </source>
</evidence>
<dbReference type="Proteomes" id="UP000199233">
    <property type="component" value="Unassembled WGS sequence"/>
</dbReference>
<gene>
    <name evidence="12" type="ORF">SAMN04488038_10933</name>
</gene>
<keyword evidence="9 10" id="KW-0472">Membrane</keyword>
<reference evidence="12 13" key="1">
    <citation type="submission" date="2016-10" db="EMBL/GenBank/DDBJ databases">
        <authorList>
            <person name="de Groot N.N."/>
        </authorList>
    </citation>
    <scope>NUCLEOTIDE SEQUENCE [LARGE SCALE GENOMIC DNA]</scope>
    <source>
        <strain evidence="12 13">DSM 25927</strain>
    </source>
</reference>
<dbReference type="InterPro" id="IPR007690">
    <property type="entry name" value="T2SS_GspM"/>
</dbReference>
<keyword evidence="7 10" id="KW-0653">Protein transport</keyword>
<keyword evidence="13" id="KW-1185">Reference proteome</keyword>
<name>A0A1H9HUK4_9GAMM</name>
<keyword evidence="5 10" id="KW-0997">Cell inner membrane</keyword>
<dbReference type="Gene3D" id="3.30.1360.100">
    <property type="entry name" value="General secretion pathway protein M, EpsM"/>
    <property type="match status" value="1"/>
</dbReference>
<comment type="subcellular location">
    <subcellularLocation>
        <location evidence="1">Cell inner membrane</location>
        <topology evidence="1">Single-pass membrane protein</topology>
    </subcellularLocation>
</comment>
<organism evidence="12 13">
    <name type="scientific">Solimonas aquatica</name>
    <dbReference type="NCBI Taxonomy" id="489703"/>
    <lineage>
        <taxon>Bacteria</taxon>
        <taxon>Pseudomonadati</taxon>
        <taxon>Pseudomonadota</taxon>
        <taxon>Gammaproteobacteria</taxon>
        <taxon>Nevskiales</taxon>
        <taxon>Nevskiaceae</taxon>
        <taxon>Solimonas</taxon>
    </lineage>
</organism>
<accession>A0A1H9HUK4</accession>
<dbReference type="PIRSF" id="PIRSF006291">
    <property type="entry name" value="GspM"/>
    <property type="match status" value="1"/>
</dbReference>
<dbReference type="STRING" id="489703.SAMN04488038_10933"/>
<feature type="transmembrane region" description="Helical" evidence="11">
    <location>
        <begin position="36"/>
        <end position="55"/>
    </location>
</feature>
<comment type="similarity">
    <text evidence="2 10">Belongs to the GSP M family.</text>
</comment>
<protein>
    <recommendedName>
        <fullName evidence="10">Type II secretion system protein M</fullName>
        <shortName evidence="10">T2SS protein M</shortName>
    </recommendedName>
    <alternativeName>
        <fullName evidence="10">General secretion pathway protein M</fullName>
    </alternativeName>
</protein>
<evidence type="ECO:0000256" key="10">
    <source>
        <dbReference type="PIRNR" id="PIRNR006291"/>
    </source>
</evidence>
<evidence type="ECO:0000256" key="5">
    <source>
        <dbReference type="ARBA" id="ARBA00022519"/>
    </source>
</evidence>
<dbReference type="SUPFAM" id="SSF103054">
    <property type="entry name" value="General secretion pathway protein M, EpsM"/>
    <property type="match status" value="1"/>
</dbReference>
<evidence type="ECO:0000256" key="7">
    <source>
        <dbReference type="ARBA" id="ARBA00022927"/>
    </source>
</evidence>
<dbReference type="GO" id="GO:0015627">
    <property type="term" value="C:type II protein secretion system complex"/>
    <property type="evidence" value="ECO:0007669"/>
    <property type="project" value="InterPro"/>
</dbReference>
<comment type="function">
    <text evidence="10">Inner membrane component of the type II secretion system required for the energy-dependent secretion of extracellular factors such as proteases and toxins from the periplasm.</text>
</comment>
<dbReference type="AlphaFoldDB" id="A0A1H9HUK4"/>
<keyword evidence="6 11" id="KW-0812">Transmembrane</keyword>
<dbReference type="GO" id="GO:0005886">
    <property type="term" value="C:plasma membrane"/>
    <property type="evidence" value="ECO:0007669"/>
    <property type="project" value="UniProtKB-SubCell"/>
</dbReference>
<dbReference type="OrthoDB" id="6624834at2"/>
<evidence type="ECO:0000256" key="6">
    <source>
        <dbReference type="ARBA" id="ARBA00022692"/>
    </source>
</evidence>
<proteinExistence type="inferred from homology"/>
<evidence type="ECO:0000313" key="12">
    <source>
        <dbReference type="EMBL" id="SEQ65945.1"/>
    </source>
</evidence>
<dbReference type="EMBL" id="FOFS01000009">
    <property type="protein sequence ID" value="SEQ65945.1"/>
    <property type="molecule type" value="Genomic_DNA"/>
</dbReference>
<sequence length="178" mass="19489">MKNPLQAPLQQLQQKLQEPLAQLRAQLDQRTPRERVLLVGGGVILLLLALYQGLWEPLVNAHESRREALDEARALAVRIESAAQLAQSSQGVANRRISILAAVDQSSREPTLGKAPTRVQPDGDGETSVKVWLDEVSFDNLLRWLGELQSRYAITVQSAEIEAGTAAGAVNVRLTLGR</sequence>
<dbReference type="Pfam" id="PF04612">
    <property type="entry name" value="T2SSM"/>
    <property type="match status" value="1"/>
</dbReference>
<keyword evidence="3 10" id="KW-0813">Transport</keyword>
<evidence type="ECO:0000256" key="4">
    <source>
        <dbReference type="ARBA" id="ARBA00022475"/>
    </source>
</evidence>
<evidence type="ECO:0000256" key="1">
    <source>
        <dbReference type="ARBA" id="ARBA00004377"/>
    </source>
</evidence>
<dbReference type="GO" id="GO:0015628">
    <property type="term" value="P:protein secretion by the type II secretion system"/>
    <property type="evidence" value="ECO:0007669"/>
    <property type="project" value="InterPro"/>
</dbReference>
<keyword evidence="8 11" id="KW-1133">Transmembrane helix</keyword>
<evidence type="ECO:0000256" key="9">
    <source>
        <dbReference type="ARBA" id="ARBA00023136"/>
    </source>
</evidence>
<keyword evidence="4 10" id="KW-1003">Cell membrane</keyword>
<evidence type="ECO:0000313" key="13">
    <source>
        <dbReference type="Proteomes" id="UP000199233"/>
    </source>
</evidence>
<dbReference type="InterPro" id="IPR023229">
    <property type="entry name" value="T2SS_M_periplasmic_sf"/>
</dbReference>
<evidence type="ECO:0000256" key="3">
    <source>
        <dbReference type="ARBA" id="ARBA00022448"/>
    </source>
</evidence>
<evidence type="ECO:0000256" key="8">
    <source>
        <dbReference type="ARBA" id="ARBA00022989"/>
    </source>
</evidence>